<dbReference type="SMART" id="SM00345">
    <property type="entry name" value="HTH_GNTR"/>
    <property type="match status" value="1"/>
</dbReference>
<dbReference type="PROSITE" id="PS50949">
    <property type="entry name" value="HTH_GNTR"/>
    <property type="match status" value="1"/>
</dbReference>
<reference evidence="5 6" key="1">
    <citation type="submission" date="2018-08" db="EMBL/GenBank/DDBJ databases">
        <title>Sequencing the genomes of 1000 actinobacteria strains.</title>
        <authorList>
            <person name="Klenk H.-P."/>
        </authorList>
    </citation>
    <scope>NUCLEOTIDE SEQUENCE [LARGE SCALE GENOMIC DNA]</scope>
    <source>
        <strain evidence="5 6">DSM 44099</strain>
    </source>
</reference>
<keyword evidence="6" id="KW-1185">Reference proteome</keyword>
<sequence length="72" mass="8152">MPRYRYEEIADDLEDKIRSGVYPPGSRLPSRRDLVDAYSVTEPVIDKSMMILRVKGLTETLPGVGVFVREPA</sequence>
<dbReference type="InterPro" id="IPR050679">
    <property type="entry name" value="Bact_HTH_transcr_reg"/>
</dbReference>
<keyword evidence="1" id="KW-0805">Transcription regulation</keyword>
<dbReference type="AlphaFoldDB" id="A0A3D9ZI43"/>
<evidence type="ECO:0000256" key="2">
    <source>
        <dbReference type="ARBA" id="ARBA00023125"/>
    </source>
</evidence>
<dbReference type="GO" id="GO:0003700">
    <property type="term" value="F:DNA-binding transcription factor activity"/>
    <property type="evidence" value="ECO:0007669"/>
    <property type="project" value="InterPro"/>
</dbReference>
<dbReference type="PANTHER" id="PTHR44846:SF17">
    <property type="entry name" value="GNTR-FAMILY TRANSCRIPTIONAL REGULATOR"/>
    <property type="match status" value="1"/>
</dbReference>
<evidence type="ECO:0000256" key="3">
    <source>
        <dbReference type="ARBA" id="ARBA00023163"/>
    </source>
</evidence>
<name>A0A3D9ZI43_9ACTN</name>
<dbReference type="GO" id="GO:0045892">
    <property type="term" value="P:negative regulation of DNA-templated transcription"/>
    <property type="evidence" value="ECO:0007669"/>
    <property type="project" value="TreeGrafter"/>
</dbReference>
<dbReference type="Proteomes" id="UP000256913">
    <property type="component" value="Unassembled WGS sequence"/>
</dbReference>
<evidence type="ECO:0000313" key="6">
    <source>
        <dbReference type="Proteomes" id="UP000256913"/>
    </source>
</evidence>
<accession>A0A3D9ZI43</accession>
<keyword evidence="3" id="KW-0804">Transcription</keyword>
<dbReference type="PANTHER" id="PTHR44846">
    <property type="entry name" value="MANNOSYL-D-GLYCERATE TRANSPORT/METABOLISM SYSTEM REPRESSOR MNGR-RELATED"/>
    <property type="match status" value="1"/>
</dbReference>
<dbReference type="SUPFAM" id="SSF46785">
    <property type="entry name" value="Winged helix' DNA-binding domain"/>
    <property type="match status" value="1"/>
</dbReference>
<gene>
    <name evidence="5" type="ORF">DFJ67_2166</name>
</gene>
<comment type="caution">
    <text evidence="5">The sequence shown here is derived from an EMBL/GenBank/DDBJ whole genome shotgun (WGS) entry which is preliminary data.</text>
</comment>
<dbReference type="InterPro" id="IPR036390">
    <property type="entry name" value="WH_DNA-bd_sf"/>
</dbReference>
<protein>
    <submittedName>
        <fullName evidence="5">GntR family transcriptional regulator</fullName>
    </submittedName>
</protein>
<evidence type="ECO:0000259" key="4">
    <source>
        <dbReference type="PROSITE" id="PS50949"/>
    </source>
</evidence>
<dbReference type="EMBL" id="QUMQ01000001">
    <property type="protein sequence ID" value="REF96194.1"/>
    <property type="molecule type" value="Genomic_DNA"/>
</dbReference>
<dbReference type="InterPro" id="IPR000524">
    <property type="entry name" value="Tscrpt_reg_HTH_GntR"/>
</dbReference>
<keyword evidence="2" id="KW-0238">DNA-binding</keyword>
<dbReference type="RefSeq" id="WP_116067761.1">
    <property type="nucleotide sequence ID" value="NZ_BONB01000022.1"/>
</dbReference>
<dbReference type="GO" id="GO:0003677">
    <property type="term" value="F:DNA binding"/>
    <property type="evidence" value="ECO:0007669"/>
    <property type="project" value="UniProtKB-KW"/>
</dbReference>
<evidence type="ECO:0000256" key="1">
    <source>
        <dbReference type="ARBA" id="ARBA00023015"/>
    </source>
</evidence>
<evidence type="ECO:0000313" key="5">
    <source>
        <dbReference type="EMBL" id="REF96194.1"/>
    </source>
</evidence>
<dbReference type="Gene3D" id="1.10.10.10">
    <property type="entry name" value="Winged helix-like DNA-binding domain superfamily/Winged helix DNA-binding domain"/>
    <property type="match status" value="1"/>
</dbReference>
<dbReference type="OrthoDB" id="120836at2"/>
<proteinExistence type="predicted"/>
<dbReference type="CDD" id="cd07377">
    <property type="entry name" value="WHTH_GntR"/>
    <property type="match status" value="1"/>
</dbReference>
<dbReference type="Pfam" id="PF00392">
    <property type="entry name" value="GntR"/>
    <property type="match status" value="1"/>
</dbReference>
<feature type="domain" description="HTH gntR-type" evidence="4">
    <location>
        <begin position="3"/>
        <end position="71"/>
    </location>
</feature>
<organism evidence="5 6">
    <name type="scientific">Asanoa ferruginea</name>
    <dbReference type="NCBI Taxonomy" id="53367"/>
    <lineage>
        <taxon>Bacteria</taxon>
        <taxon>Bacillati</taxon>
        <taxon>Actinomycetota</taxon>
        <taxon>Actinomycetes</taxon>
        <taxon>Micromonosporales</taxon>
        <taxon>Micromonosporaceae</taxon>
        <taxon>Asanoa</taxon>
    </lineage>
</organism>
<dbReference type="InterPro" id="IPR036388">
    <property type="entry name" value="WH-like_DNA-bd_sf"/>
</dbReference>